<gene>
    <name evidence="8" type="ORF">J4709_10005</name>
</gene>
<reference evidence="8 9" key="1">
    <citation type="submission" date="2021-03" db="EMBL/GenBank/DDBJ databases">
        <title>Actinomadura violae sp. nov., isolated from lichen in Thailand.</title>
        <authorList>
            <person name="Kanchanasin P."/>
            <person name="Saeng-In P."/>
            <person name="Phongsopitanun W."/>
            <person name="Yuki M."/>
            <person name="Kudo T."/>
            <person name="Ohkuma M."/>
            <person name="Tanasupawat S."/>
        </authorList>
    </citation>
    <scope>NUCLEOTIDE SEQUENCE [LARGE SCALE GENOMIC DNA]</scope>
    <source>
        <strain evidence="8 9">LCR2-06</strain>
    </source>
</reference>
<protein>
    <submittedName>
        <fullName evidence="8">Phosphatase PAP2 family protein</fullName>
    </submittedName>
</protein>
<dbReference type="CDD" id="cd03386">
    <property type="entry name" value="PAP2_Aur1_like"/>
    <property type="match status" value="1"/>
</dbReference>
<name>A0ABS3RME2_9ACTN</name>
<evidence type="ECO:0000256" key="6">
    <source>
        <dbReference type="SAM" id="Phobius"/>
    </source>
</evidence>
<feature type="compositionally biased region" description="Basic and acidic residues" evidence="5">
    <location>
        <begin position="330"/>
        <end position="341"/>
    </location>
</feature>
<evidence type="ECO:0000256" key="1">
    <source>
        <dbReference type="ARBA" id="ARBA00004141"/>
    </source>
</evidence>
<feature type="transmembrane region" description="Helical" evidence="6">
    <location>
        <begin position="201"/>
        <end position="223"/>
    </location>
</feature>
<feature type="compositionally biased region" description="Low complexity" evidence="5">
    <location>
        <begin position="282"/>
        <end position="318"/>
    </location>
</feature>
<keyword evidence="3 6" id="KW-1133">Transmembrane helix</keyword>
<feature type="region of interest" description="Disordered" evidence="5">
    <location>
        <begin position="282"/>
        <end position="341"/>
    </location>
</feature>
<dbReference type="PANTHER" id="PTHR31310:SF7">
    <property type="entry name" value="PA-PHOSPHATASE RELATED-FAMILY PROTEIN DDB_G0268928"/>
    <property type="match status" value="1"/>
</dbReference>
<evidence type="ECO:0000259" key="7">
    <source>
        <dbReference type="Pfam" id="PF14378"/>
    </source>
</evidence>
<dbReference type="InterPro" id="IPR026841">
    <property type="entry name" value="Aur1/Ipt1"/>
</dbReference>
<organism evidence="8 9">
    <name type="scientific">Actinomadura violacea</name>
    <dbReference type="NCBI Taxonomy" id="2819934"/>
    <lineage>
        <taxon>Bacteria</taxon>
        <taxon>Bacillati</taxon>
        <taxon>Actinomycetota</taxon>
        <taxon>Actinomycetes</taxon>
        <taxon>Streptosporangiales</taxon>
        <taxon>Thermomonosporaceae</taxon>
        <taxon>Actinomadura</taxon>
    </lineage>
</organism>
<keyword evidence="2 6" id="KW-0812">Transmembrane</keyword>
<dbReference type="InterPro" id="IPR036938">
    <property type="entry name" value="PAP2/HPO_sf"/>
</dbReference>
<dbReference type="PANTHER" id="PTHR31310">
    <property type="match status" value="1"/>
</dbReference>
<comment type="caution">
    <text evidence="8">The sequence shown here is derived from an EMBL/GenBank/DDBJ whole genome shotgun (WGS) entry which is preliminary data.</text>
</comment>
<dbReference type="Pfam" id="PF14378">
    <property type="entry name" value="PAP2_3"/>
    <property type="match status" value="1"/>
</dbReference>
<feature type="transmembrane region" description="Helical" evidence="6">
    <location>
        <begin position="121"/>
        <end position="139"/>
    </location>
</feature>
<evidence type="ECO:0000256" key="5">
    <source>
        <dbReference type="SAM" id="MobiDB-lite"/>
    </source>
</evidence>
<keyword evidence="9" id="KW-1185">Reference proteome</keyword>
<dbReference type="InterPro" id="IPR052185">
    <property type="entry name" value="IPC_Synthase-Related"/>
</dbReference>
<dbReference type="Proteomes" id="UP000680206">
    <property type="component" value="Unassembled WGS sequence"/>
</dbReference>
<feature type="transmembrane region" description="Helical" evidence="6">
    <location>
        <begin position="87"/>
        <end position="109"/>
    </location>
</feature>
<evidence type="ECO:0000256" key="4">
    <source>
        <dbReference type="ARBA" id="ARBA00023136"/>
    </source>
</evidence>
<accession>A0ABS3RME2</accession>
<evidence type="ECO:0000313" key="8">
    <source>
        <dbReference type="EMBL" id="MBO2457902.1"/>
    </source>
</evidence>
<dbReference type="EMBL" id="JAGEPF010000006">
    <property type="protein sequence ID" value="MBO2457902.1"/>
    <property type="molecule type" value="Genomic_DNA"/>
</dbReference>
<comment type="subcellular location">
    <subcellularLocation>
        <location evidence="1">Membrane</location>
        <topology evidence="1">Multi-pass membrane protein</topology>
    </subcellularLocation>
</comment>
<evidence type="ECO:0000313" key="9">
    <source>
        <dbReference type="Proteomes" id="UP000680206"/>
    </source>
</evidence>
<evidence type="ECO:0000256" key="3">
    <source>
        <dbReference type="ARBA" id="ARBA00022989"/>
    </source>
</evidence>
<feature type="domain" description="Inositolphosphotransferase Aur1/Ipt1" evidence="7">
    <location>
        <begin position="58"/>
        <end position="235"/>
    </location>
</feature>
<feature type="transmembrane region" description="Helical" evidence="6">
    <location>
        <begin position="172"/>
        <end position="194"/>
    </location>
</feature>
<keyword evidence="4 6" id="KW-0472">Membrane</keyword>
<feature type="transmembrane region" description="Helical" evidence="6">
    <location>
        <begin position="229"/>
        <end position="252"/>
    </location>
</feature>
<proteinExistence type="predicted"/>
<evidence type="ECO:0000256" key="2">
    <source>
        <dbReference type="ARBA" id="ARBA00022692"/>
    </source>
</evidence>
<feature type="transmembrane region" description="Helical" evidence="6">
    <location>
        <begin position="21"/>
        <end position="41"/>
    </location>
</feature>
<dbReference type="SUPFAM" id="SSF48317">
    <property type="entry name" value="Acid phosphatase/Vanadium-dependent haloperoxidase"/>
    <property type="match status" value="1"/>
</dbReference>
<sequence length="341" mass="36130">MRPEGRRIGRDTDVQRPRRKRPWLIGELAIVFVLLQVYGYIRSLADTRYGPARAHGHDVLSIEKHLGIDIELRTNHWLTRHHDLSEVAVWIYQHMHTGFTMGILLLCYLAGPGVYRPARNALVLTNLAGLVVFFVLPVMPPRLLPDAGFIDSVALAGFGTVHSPGGVEADQFAAMPSLHMGWAVWVAVVIMALIPRHRVRWLAMLHPIVTAVVVVITANHYVLDVIAGVAVSGAALFGTGLVWAGNGTTYAAGQLIKRNRPAPVPDPADVADALPGAADALPGGADALPGGADGEAPVPAEPAASTVAGTKAGATATTRLERPPGGITKADPDKGPELASP</sequence>